<evidence type="ECO:0000313" key="2">
    <source>
        <dbReference type="Proteomes" id="UP000013251"/>
    </source>
</evidence>
<reference evidence="1 2" key="1">
    <citation type="submission" date="2013-02" db="EMBL/GenBank/DDBJ databases">
        <title>The Genome Sequence of Acinetobacter bereziniae CIP 70.12.</title>
        <authorList>
            <consortium name="The Broad Institute Genome Sequencing Platform"/>
            <consortium name="The Broad Institute Genome Sequencing Center for Infectious Disease"/>
            <person name="Cerqueira G."/>
            <person name="Feldgarden M."/>
            <person name="Courvalin P."/>
            <person name="Perichon B."/>
            <person name="Grillot-Courvalin C."/>
            <person name="Clermont D."/>
            <person name="Rocha E."/>
            <person name="Yoon E.-J."/>
            <person name="Nemec A."/>
            <person name="Walker B."/>
            <person name="Young S.K."/>
            <person name="Zeng Q."/>
            <person name="Gargeya S."/>
            <person name="Fitzgerald M."/>
            <person name="Haas B."/>
            <person name="Abouelleil A."/>
            <person name="Alvarado L."/>
            <person name="Arachchi H.M."/>
            <person name="Berlin A.M."/>
            <person name="Chapman S.B."/>
            <person name="Dewar J."/>
            <person name="Goldberg J."/>
            <person name="Griggs A."/>
            <person name="Gujja S."/>
            <person name="Hansen M."/>
            <person name="Howarth C."/>
            <person name="Imamovic A."/>
            <person name="Larimer J."/>
            <person name="McCowan C."/>
            <person name="Murphy C."/>
            <person name="Neiman D."/>
            <person name="Pearson M."/>
            <person name="Priest M."/>
            <person name="Roberts A."/>
            <person name="Saif S."/>
            <person name="Shea T."/>
            <person name="Sisk P."/>
            <person name="Sykes S."/>
            <person name="Wortman J."/>
            <person name="Nusbaum C."/>
            <person name="Birren B."/>
        </authorList>
    </citation>
    <scope>NUCLEOTIDE SEQUENCE [LARGE SCALE GENOMIC DNA]</scope>
    <source>
        <strain evidence="1 2">CIP 70.12</strain>
    </source>
</reference>
<dbReference type="Proteomes" id="UP000013251">
    <property type="component" value="Unassembled WGS sequence"/>
</dbReference>
<comment type="caution">
    <text evidence="1">The sequence shown here is derived from an EMBL/GenBank/DDBJ whole genome shotgun (WGS) entry which is preliminary data.</text>
</comment>
<dbReference type="HOGENOM" id="CLU_2839660_0_0_6"/>
<sequence length="65" mass="7751">MDGNNISLMTKNQLFRYDEQNSQNMIGLEIPIKKLIYPINTYHFMSEILQHIFIHCASFISRFNK</sequence>
<accession>N9DSB4</accession>
<dbReference type="AlphaFoldDB" id="N9DSB4"/>
<evidence type="ECO:0000313" key="1">
    <source>
        <dbReference type="EMBL" id="ENW00842.1"/>
    </source>
</evidence>
<dbReference type="PATRIC" id="fig|1217650.3.peg.335"/>
<gene>
    <name evidence="1" type="ORF">F938_00358</name>
</gene>
<organism evidence="1 2">
    <name type="scientific">Acinetobacter bereziniae LMG 1003 = CIP 70.12</name>
    <dbReference type="NCBI Taxonomy" id="981324"/>
    <lineage>
        <taxon>Bacteria</taxon>
        <taxon>Pseudomonadati</taxon>
        <taxon>Pseudomonadota</taxon>
        <taxon>Gammaproteobacteria</taxon>
        <taxon>Moraxellales</taxon>
        <taxon>Moraxellaceae</taxon>
        <taxon>Acinetobacter</taxon>
    </lineage>
</organism>
<proteinExistence type="predicted"/>
<dbReference type="EMBL" id="APQG01000012">
    <property type="protein sequence ID" value="ENW00842.1"/>
    <property type="molecule type" value="Genomic_DNA"/>
</dbReference>
<name>N9DSB4_ACIBZ</name>
<protein>
    <submittedName>
        <fullName evidence="1">Uncharacterized protein</fullName>
    </submittedName>
</protein>
<keyword evidence="2" id="KW-1185">Reference proteome</keyword>